<comment type="caution">
    <text evidence="1">The sequence shown here is derived from an EMBL/GenBank/DDBJ whole genome shotgun (WGS) entry which is preliminary data.</text>
</comment>
<keyword evidence="2" id="KW-1185">Reference proteome</keyword>
<dbReference type="EMBL" id="JARKHS020010733">
    <property type="protein sequence ID" value="KAK8778472.1"/>
    <property type="molecule type" value="Genomic_DNA"/>
</dbReference>
<organism evidence="1 2">
    <name type="scientific">Amblyomma americanum</name>
    <name type="common">Lone star tick</name>
    <dbReference type="NCBI Taxonomy" id="6943"/>
    <lineage>
        <taxon>Eukaryota</taxon>
        <taxon>Metazoa</taxon>
        <taxon>Ecdysozoa</taxon>
        <taxon>Arthropoda</taxon>
        <taxon>Chelicerata</taxon>
        <taxon>Arachnida</taxon>
        <taxon>Acari</taxon>
        <taxon>Parasitiformes</taxon>
        <taxon>Ixodida</taxon>
        <taxon>Ixodoidea</taxon>
        <taxon>Ixodidae</taxon>
        <taxon>Amblyomminae</taxon>
        <taxon>Amblyomma</taxon>
    </lineage>
</organism>
<reference evidence="1 2" key="1">
    <citation type="journal article" date="2023" name="Arcadia Sci">
        <title>De novo assembly of a long-read Amblyomma americanum tick genome.</title>
        <authorList>
            <person name="Chou S."/>
            <person name="Poskanzer K.E."/>
            <person name="Rollins M."/>
            <person name="Thuy-Boun P.S."/>
        </authorList>
    </citation>
    <scope>NUCLEOTIDE SEQUENCE [LARGE SCALE GENOMIC DNA]</scope>
    <source>
        <strain evidence="1">F_SG_1</strain>
        <tissue evidence="1">Salivary glands</tissue>
    </source>
</reference>
<evidence type="ECO:0000313" key="2">
    <source>
        <dbReference type="Proteomes" id="UP001321473"/>
    </source>
</evidence>
<gene>
    <name evidence="1" type="ORF">V5799_020188</name>
</gene>
<accession>A0AAQ4EUX4</accession>
<sequence length="91" mass="9456">MFPVQQSDTLKFQTKGTMLLKVVVILAALSGTFSSAVNGSTSGSSPSGTQDQSNGVFSSISTWITDTVSKILNSLKSLIGVGQEQDQINSG</sequence>
<dbReference type="Proteomes" id="UP001321473">
    <property type="component" value="Unassembled WGS sequence"/>
</dbReference>
<evidence type="ECO:0000313" key="1">
    <source>
        <dbReference type="EMBL" id="KAK8778472.1"/>
    </source>
</evidence>
<name>A0AAQ4EUX4_AMBAM</name>
<protein>
    <submittedName>
        <fullName evidence="1">Uncharacterized protein</fullName>
    </submittedName>
</protein>
<proteinExistence type="predicted"/>
<dbReference type="AlphaFoldDB" id="A0AAQ4EUX4"/>